<evidence type="ECO:0000313" key="1">
    <source>
        <dbReference type="EMBL" id="MBW97715.1"/>
    </source>
</evidence>
<sequence>MANLNDGGVILAIEATSRPFTKGTPFSIVSHILFVHFSRLHDVFDP</sequence>
<accession>A0A2P2JW62</accession>
<dbReference type="EMBL" id="GGEC01017232">
    <property type="protein sequence ID" value="MBW97715.1"/>
    <property type="molecule type" value="Transcribed_RNA"/>
</dbReference>
<reference evidence="1" key="1">
    <citation type="submission" date="2018-02" db="EMBL/GenBank/DDBJ databases">
        <title>Rhizophora mucronata_Transcriptome.</title>
        <authorList>
            <person name="Meera S.P."/>
            <person name="Sreeshan A."/>
            <person name="Augustine A."/>
        </authorList>
    </citation>
    <scope>NUCLEOTIDE SEQUENCE</scope>
    <source>
        <tissue evidence="1">Leaf</tissue>
    </source>
</reference>
<proteinExistence type="predicted"/>
<dbReference type="AlphaFoldDB" id="A0A2P2JW62"/>
<protein>
    <submittedName>
        <fullName evidence="1">Uncharacterized protein</fullName>
    </submittedName>
</protein>
<name>A0A2P2JW62_RHIMU</name>
<organism evidence="1">
    <name type="scientific">Rhizophora mucronata</name>
    <name type="common">Asiatic mangrove</name>
    <dbReference type="NCBI Taxonomy" id="61149"/>
    <lineage>
        <taxon>Eukaryota</taxon>
        <taxon>Viridiplantae</taxon>
        <taxon>Streptophyta</taxon>
        <taxon>Embryophyta</taxon>
        <taxon>Tracheophyta</taxon>
        <taxon>Spermatophyta</taxon>
        <taxon>Magnoliopsida</taxon>
        <taxon>eudicotyledons</taxon>
        <taxon>Gunneridae</taxon>
        <taxon>Pentapetalae</taxon>
        <taxon>rosids</taxon>
        <taxon>fabids</taxon>
        <taxon>Malpighiales</taxon>
        <taxon>Rhizophoraceae</taxon>
        <taxon>Rhizophora</taxon>
    </lineage>
</organism>